<protein>
    <submittedName>
        <fullName evidence="2">Uncharacterized protein</fullName>
    </submittedName>
</protein>
<dbReference type="Proteomes" id="UP000778951">
    <property type="component" value="Unassembled WGS sequence"/>
</dbReference>
<gene>
    <name evidence="2" type="ORF">HCT48_04125</name>
</gene>
<sequence length="119" mass="13809">MKKSRILILLGGLCLILAYILFKEREDTRALKVISREEAKRQESLELFLLRGSELPSDITHAWQERLTQLSSIYSNEKGRHYRRIALHLIALNGMILVIAFRRRLGTKFGDKTCKRNIG</sequence>
<accession>A0A968GFL8</accession>
<evidence type="ECO:0000313" key="3">
    <source>
        <dbReference type="Proteomes" id="UP000778951"/>
    </source>
</evidence>
<dbReference type="RefSeq" id="WP_167695495.1">
    <property type="nucleotide sequence ID" value="NZ_CP118181.1"/>
</dbReference>
<comment type="caution">
    <text evidence="2">The sequence shown here is derived from an EMBL/GenBank/DDBJ whole genome shotgun (WGS) entry which is preliminary data.</text>
</comment>
<proteinExistence type="predicted"/>
<keyword evidence="3" id="KW-1185">Reference proteome</keyword>
<keyword evidence="1" id="KW-0812">Transmembrane</keyword>
<dbReference type="AlphaFoldDB" id="A0A968GFL8"/>
<organism evidence="2 3">
    <name type="scientific">Entomospira culicis</name>
    <dbReference type="NCBI Taxonomy" id="2719989"/>
    <lineage>
        <taxon>Bacteria</taxon>
        <taxon>Pseudomonadati</taxon>
        <taxon>Spirochaetota</taxon>
        <taxon>Spirochaetia</taxon>
        <taxon>Spirochaetales</taxon>
        <taxon>Spirochaetaceae</taxon>
        <taxon>Entomospira</taxon>
    </lineage>
</organism>
<feature type="transmembrane region" description="Helical" evidence="1">
    <location>
        <begin position="85"/>
        <end position="102"/>
    </location>
</feature>
<evidence type="ECO:0000313" key="2">
    <source>
        <dbReference type="EMBL" id="NIZ69402.1"/>
    </source>
</evidence>
<name>A0A968GFL8_9SPIO</name>
<dbReference type="EMBL" id="JAATLM010000001">
    <property type="protein sequence ID" value="NIZ69402.1"/>
    <property type="molecule type" value="Genomic_DNA"/>
</dbReference>
<keyword evidence="1" id="KW-0472">Membrane</keyword>
<reference evidence="2" key="1">
    <citation type="submission" date="2020-03" db="EMBL/GenBank/DDBJ databases">
        <title>Spirochaetal bacteria isolated from arthropods constitute a novel genus Entomospira genus novum within the order Spirochaetales.</title>
        <authorList>
            <person name="Grana-Miraglia L."/>
            <person name="Sikutova S."/>
            <person name="Fingerle V."/>
            <person name="Sing A."/>
            <person name="Castillo-Ramirez S."/>
            <person name="Margos G."/>
            <person name="Rudolf I."/>
        </authorList>
    </citation>
    <scope>NUCLEOTIDE SEQUENCE</scope>
    <source>
        <strain evidence="2">BR149</strain>
    </source>
</reference>
<evidence type="ECO:0000256" key="1">
    <source>
        <dbReference type="SAM" id="Phobius"/>
    </source>
</evidence>
<keyword evidence="1" id="KW-1133">Transmembrane helix</keyword>